<gene>
    <name evidence="1" type="ORF">MtrunA17_Chr5g0411481</name>
</gene>
<dbReference type="Proteomes" id="UP000265566">
    <property type="component" value="Chromosome 5"/>
</dbReference>
<dbReference type="AlphaFoldDB" id="A0A396HQT9"/>
<dbReference type="Gramene" id="rna29956">
    <property type="protein sequence ID" value="RHN54861.1"/>
    <property type="gene ID" value="gene29956"/>
</dbReference>
<evidence type="ECO:0000313" key="1">
    <source>
        <dbReference type="EMBL" id="RHN54861.1"/>
    </source>
</evidence>
<comment type="caution">
    <text evidence="1">The sequence shown here is derived from an EMBL/GenBank/DDBJ whole genome shotgun (WGS) entry which is preliminary data.</text>
</comment>
<accession>A0A396HQT9</accession>
<dbReference type="EMBL" id="PSQE01000005">
    <property type="protein sequence ID" value="RHN54861.1"/>
    <property type="molecule type" value="Genomic_DNA"/>
</dbReference>
<name>A0A396HQT9_MEDTR</name>
<organism evidence="1 2">
    <name type="scientific">Medicago truncatula</name>
    <name type="common">Barrel medic</name>
    <name type="synonym">Medicago tribuloides</name>
    <dbReference type="NCBI Taxonomy" id="3880"/>
    <lineage>
        <taxon>Eukaryota</taxon>
        <taxon>Viridiplantae</taxon>
        <taxon>Streptophyta</taxon>
        <taxon>Embryophyta</taxon>
        <taxon>Tracheophyta</taxon>
        <taxon>Spermatophyta</taxon>
        <taxon>Magnoliopsida</taxon>
        <taxon>eudicotyledons</taxon>
        <taxon>Gunneridae</taxon>
        <taxon>Pentapetalae</taxon>
        <taxon>rosids</taxon>
        <taxon>fabids</taxon>
        <taxon>Fabales</taxon>
        <taxon>Fabaceae</taxon>
        <taxon>Papilionoideae</taxon>
        <taxon>50 kb inversion clade</taxon>
        <taxon>NPAAA clade</taxon>
        <taxon>Hologalegina</taxon>
        <taxon>IRL clade</taxon>
        <taxon>Trifolieae</taxon>
        <taxon>Medicago</taxon>
    </lineage>
</organism>
<proteinExistence type="predicted"/>
<evidence type="ECO:0000313" key="2">
    <source>
        <dbReference type="Proteomes" id="UP000265566"/>
    </source>
</evidence>
<sequence length="41" mass="4855">MNNEWYALADTILTLILFSGSQFKNWSFTNTCDKGRDRCFF</sequence>
<protein>
    <submittedName>
        <fullName evidence="1">Uncharacterized protein</fullName>
    </submittedName>
</protein>
<reference evidence="2" key="1">
    <citation type="journal article" date="2018" name="Nat. Plants">
        <title>Whole-genome landscape of Medicago truncatula symbiotic genes.</title>
        <authorList>
            <person name="Pecrix Y."/>
            <person name="Staton S.E."/>
            <person name="Sallet E."/>
            <person name="Lelandais-Briere C."/>
            <person name="Moreau S."/>
            <person name="Carrere S."/>
            <person name="Blein T."/>
            <person name="Jardinaud M.F."/>
            <person name="Latrasse D."/>
            <person name="Zouine M."/>
            <person name="Zahm M."/>
            <person name="Kreplak J."/>
            <person name="Mayjonade B."/>
            <person name="Satge C."/>
            <person name="Perez M."/>
            <person name="Cauet S."/>
            <person name="Marande W."/>
            <person name="Chantry-Darmon C."/>
            <person name="Lopez-Roques C."/>
            <person name="Bouchez O."/>
            <person name="Berard A."/>
            <person name="Debelle F."/>
            <person name="Munos S."/>
            <person name="Bendahmane A."/>
            <person name="Berges H."/>
            <person name="Niebel A."/>
            <person name="Buitink J."/>
            <person name="Frugier F."/>
            <person name="Benhamed M."/>
            <person name="Crespi M."/>
            <person name="Gouzy J."/>
            <person name="Gamas P."/>
        </authorList>
    </citation>
    <scope>NUCLEOTIDE SEQUENCE [LARGE SCALE GENOMIC DNA]</scope>
    <source>
        <strain evidence="2">cv. Jemalong A17</strain>
    </source>
</reference>